<dbReference type="InterPro" id="IPR000326">
    <property type="entry name" value="PAP2/HPO"/>
</dbReference>
<dbReference type="GO" id="GO:0042392">
    <property type="term" value="F:sphingosine-1-phosphate phosphatase activity"/>
    <property type="evidence" value="ECO:0007669"/>
    <property type="project" value="TreeGrafter"/>
</dbReference>
<dbReference type="GO" id="GO:0005789">
    <property type="term" value="C:endoplasmic reticulum membrane"/>
    <property type="evidence" value="ECO:0007669"/>
    <property type="project" value="UniProtKB-SubCell"/>
</dbReference>
<evidence type="ECO:0000256" key="6">
    <source>
        <dbReference type="ARBA" id="ARBA00023136"/>
    </source>
</evidence>
<gene>
    <name evidence="11" type="ORF">B0F90DRAFT_1712162</name>
</gene>
<feature type="transmembrane region" description="Helical" evidence="9">
    <location>
        <begin position="164"/>
        <end position="195"/>
    </location>
</feature>
<accession>A0AAD4M673</accession>
<evidence type="ECO:0000259" key="10">
    <source>
        <dbReference type="SMART" id="SM00014"/>
    </source>
</evidence>
<keyword evidence="2 9" id="KW-0812">Transmembrane</keyword>
<dbReference type="Gene3D" id="1.20.144.10">
    <property type="entry name" value="Phosphatidic acid phosphatase type 2/haloperoxidase"/>
    <property type="match status" value="1"/>
</dbReference>
<proteinExistence type="inferred from homology"/>
<feature type="transmembrane region" description="Helical" evidence="9">
    <location>
        <begin position="246"/>
        <end position="273"/>
    </location>
</feature>
<feature type="domain" description="Phosphatidic acid phosphatase type 2/haloperoxidase" evidence="10">
    <location>
        <begin position="25"/>
        <end position="146"/>
    </location>
</feature>
<evidence type="ECO:0000256" key="4">
    <source>
        <dbReference type="ARBA" id="ARBA00022824"/>
    </source>
</evidence>
<evidence type="ECO:0000256" key="2">
    <source>
        <dbReference type="ARBA" id="ARBA00022692"/>
    </source>
</evidence>
<comment type="caution">
    <text evidence="11">The sequence shown here is derived from an EMBL/GenBank/DDBJ whole genome shotgun (WGS) entry which is preliminary data.</text>
</comment>
<dbReference type="PANTHER" id="PTHR14969">
    <property type="entry name" value="SPHINGOSINE-1-PHOSPHATE PHOSPHOHYDROLASE"/>
    <property type="match status" value="1"/>
</dbReference>
<feature type="transmembrane region" description="Helical" evidence="9">
    <location>
        <begin position="127"/>
        <end position="144"/>
    </location>
</feature>
<dbReference type="SUPFAM" id="SSF48317">
    <property type="entry name" value="Acid phosphatase/Vanadium-dependent haloperoxidase"/>
    <property type="match status" value="1"/>
</dbReference>
<comment type="subcellular location">
    <subcellularLocation>
        <location evidence="1">Endoplasmic reticulum membrane</location>
        <topology evidence="1">Multi-pass membrane protein</topology>
    </subcellularLocation>
</comment>
<keyword evidence="4" id="KW-0256">Endoplasmic reticulum</keyword>
<name>A0AAD4M673_9AGAM</name>
<dbReference type="SMART" id="SM00014">
    <property type="entry name" value="acidPPc"/>
    <property type="match status" value="1"/>
</dbReference>
<evidence type="ECO:0000256" key="5">
    <source>
        <dbReference type="ARBA" id="ARBA00022989"/>
    </source>
</evidence>
<protein>
    <recommendedName>
        <fullName evidence="10">Phosphatidic acid phosphatase type 2/haloperoxidase domain-containing protein</fullName>
    </recommendedName>
</protein>
<dbReference type="Proteomes" id="UP001203297">
    <property type="component" value="Unassembled WGS sequence"/>
</dbReference>
<keyword evidence="3" id="KW-0378">Hydrolase</keyword>
<evidence type="ECO:0000256" key="7">
    <source>
        <dbReference type="ARBA" id="ARBA00038324"/>
    </source>
</evidence>
<dbReference type="CDD" id="cd03388">
    <property type="entry name" value="PAP2_SPPase1"/>
    <property type="match status" value="1"/>
</dbReference>
<dbReference type="PANTHER" id="PTHR14969:SF28">
    <property type="entry name" value="DIHYDROSPHINGOSINE 1-PHOSPHATE PHOSPHATASE LCB3-RELATED"/>
    <property type="match status" value="1"/>
</dbReference>
<dbReference type="AlphaFoldDB" id="A0AAD4M673"/>
<comment type="similarity">
    <text evidence="7">Belongs to the type 2 lipid phosphate phosphatase family.</text>
</comment>
<reference evidence="11" key="1">
    <citation type="journal article" date="2022" name="New Phytol.">
        <title>Evolutionary transition to the ectomycorrhizal habit in the genomes of a hyperdiverse lineage of mushroom-forming fungi.</title>
        <authorList>
            <person name="Looney B."/>
            <person name="Miyauchi S."/>
            <person name="Morin E."/>
            <person name="Drula E."/>
            <person name="Courty P.E."/>
            <person name="Kohler A."/>
            <person name="Kuo A."/>
            <person name="LaButti K."/>
            <person name="Pangilinan J."/>
            <person name="Lipzen A."/>
            <person name="Riley R."/>
            <person name="Andreopoulos W."/>
            <person name="He G."/>
            <person name="Johnson J."/>
            <person name="Nolan M."/>
            <person name="Tritt A."/>
            <person name="Barry K.W."/>
            <person name="Grigoriev I.V."/>
            <person name="Nagy L.G."/>
            <person name="Hibbett D."/>
            <person name="Henrissat B."/>
            <person name="Matheny P.B."/>
            <person name="Labbe J."/>
            <person name="Martin F.M."/>
        </authorList>
    </citation>
    <scope>NUCLEOTIDE SEQUENCE</scope>
    <source>
        <strain evidence="11">BPL690</strain>
    </source>
</reference>
<evidence type="ECO:0000313" key="12">
    <source>
        <dbReference type="Proteomes" id="UP001203297"/>
    </source>
</evidence>
<dbReference type="Pfam" id="PF01569">
    <property type="entry name" value="PAP2"/>
    <property type="match status" value="1"/>
</dbReference>
<feature type="transmembrane region" description="Helical" evidence="9">
    <location>
        <begin position="97"/>
        <end position="115"/>
    </location>
</feature>
<feature type="transmembrane region" description="Helical" evidence="9">
    <location>
        <begin position="207"/>
        <end position="226"/>
    </location>
</feature>
<feature type="compositionally biased region" description="Basic and acidic residues" evidence="8">
    <location>
        <begin position="381"/>
        <end position="393"/>
    </location>
</feature>
<dbReference type="InterPro" id="IPR036938">
    <property type="entry name" value="PAP2/HPO_sf"/>
</dbReference>
<keyword evidence="5 9" id="KW-1133">Transmembrane helix</keyword>
<organism evidence="11 12">
    <name type="scientific">Multifurca ochricompacta</name>
    <dbReference type="NCBI Taxonomy" id="376703"/>
    <lineage>
        <taxon>Eukaryota</taxon>
        <taxon>Fungi</taxon>
        <taxon>Dikarya</taxon>
        <taxon>Basidiomycota</taxon>
        <taxon>Agaricomycotina</taxon>
        <taxon>Agaricomycetes</taxon>
        <taxon>Russulales</taxon>
        <taxon>Russulaceae</taxon>
        <taxon>Multifurca</taxon>
    </lineage>
</organism>
<keyword evidence="6 9" id="KW-0472">Membrane</keyword>
<dbReference type="EMBL" id="WTXG01000010">
    <property type="protein sequence ID" value="KAI0302802.1"/>
    <property type="molecule type" value="Genomic_DNA"/>
</dbReference>
<sequence length="393" mass="42770">MLGTHTFFLVFLPAFFFFGYGDLGRGLCYALAFGLYLSSFLKDLVCSPRPYAPLVTRLTIGTHHLEYGFPSTHSTNSMSMALFLGAHVHDLHRTGSLSSAAFATWITALVIYVFSIVGGRLYTGMHGFLDCSVGIILGTVSWVLQRLMMPKVERWITNSGWSGALFPIVVHYNIPLISSFTSAPLIVTVVCLLLVNQHPSPVDDCPCFEDAIAFVSVILGIATSFWCSKHVPALNPDLFTSVTPGAAFDSLAAVTIWMLFAVLKLTTGILFIFTWRMVAKPIVQTLLPPLFRWLAHASPVSLPHRRHYTPATEYSRGPPNVLRTVPSMIDLDMAMAQGDEGAAVASGLRGRSVAGAVKRRGSGQEQEKTVVIEASEGGADQDDKVKHYDADGA</sequence>
<evidence type="ECO:0000256" key="9">
    <source>
        <dbReference type="SAM" id="Phobius"/>
    </source>
</evidence>
<evidence type="ECO:0000313" key="11">
    <source>
        <dbReference type="EMBL" id="KAI0302802.1"/>
    </source>
</evidence>
<keyword evidence="12" id="KW-1185">Reference proteome</keyword>
<evidence type="ECO:0000256" key="3">
    <source>
        <dbReference type="ARBA" id="ARBA00022801"/>
    </source>
</evidence>
<evidence type="ECO:0000256" key="8">
    <source>
        <dbReference type="SAM" id="MobiDB-lite"/>
    </source>
</evidence>
<feature type="region of interest" description="Disordered" evidence="8">
    <location>
        <begin position="356"/>
        <end position="393"/>
    </location>
</feature>
<evidence type="ECO:0000256" key="1">
    <source>
        <dbReference type="ARBA" id="ARBA00004477"/>
    </source>
</evidence>